<evidence type="ECO:0000313" key="2">
    <source>
        <dbReference type="EMBL" id="VEJ34815.1"/>
    </source>
</evidence>
<evidence type="ECO:0000256" key="1">
    <source>
        <dbReference type="SAM" id="Phobius"/>
    </source>
</evidence>
<keyword evidence="1" id="KW-0812">Transmembrane</keyword>
<dbReference type="AlphaFoldDB" id="A0A448V0D4"/>
<feature type="transmembrane region" description="Helical" evidence="1">
    <location>
        <begin position="35"/>
        <end position="51"/>
    </location>
</feature>
<sequence length="168" mass="19574">MKHRFTLSEEDYFRYQWFMFLNNPAAKRTMRIQQFLPMAVFVAVAIFYLFTEKSIKDLLPLAGVLVLWPFVYVFFFKRSMRKKLKSLIARMKDDLPLGEHTVTIEDGALADGDVRFSFDEIRGICEADRHYYIFYGDHPAAYLLPKEAADAQLAALAEQKKTDTPPFV</sequence>
<dbReference type="OrthoDB" id="1696759at2"/>
<evidence type="ECO:0000313" key="3">
    <source>
        <dbReference type="Proteomes" id="UP000269544"/>
    </source>
</evidence>
<dbReference type="Proteomes" id="UP000269544">
    <property type="component" value="Chromosome"/>
</dbReference>
<proteinExistence type="predicted"/>
<keyword evidence="1" id="KW-1133">Transmembrane helix</keyword>
<feature type="transmembrane region" description="Helical" evidence="1">
    <location>
        <begin position="57"/>
        <end position="76"/>
    </location>
</feature>
<gene>
    <name evidence="2" type="ORF">NCTC13079_00338</name>
</gene>
<accession>A0A448V0D4</accession>
<dbReference type="RefSeq" id="WP_126464799.1">
    <property type="nucleotide sequence ID" value="NZ_JAUSWF010000002.1"/>
</dbReference>
<reference evidence="2 3" key="1">
    <citation type="submission" date="2018-12" db="EMBL/GenBank/DDBJ databases">
        <authorList>
            <consortium name="Pathogen Informatics"/>
        </authorList>
    </citation>
    <scope>NUCLEOTIDE SEQUENCE [LARGE SCALE GENOMIC DNA]</scope>
    <source>
        <strain evidence="2 3">NCTC13079</strain>
    </source>
</reference>
<keyword evidence="1" id="KW-0472">Membrane</keyword>
<name>A0A448V0D4_9FIRM</name>
<keyword evidence="3" id="KW-1185">Reference proteome</keyword>
<protein>
    <recommendedName>
        <fullName evidence="4">YcxB-like protein domain-containing protein</fullName>
    </recommendedName>
</protein>
<evidence type="ECO:0008006" key="4">
    <source>
        <dbReference type="Google" id="ProtNLM"/>
    </source>
</evidence>
<organism evidence="2 3">
    <name type="scientific">Aedoeadaptatus ivorii</name>
    <dbReference type="NCBI Taxonomy" id="54006"/>
    <lineage>
        <taxon>Bacteria</taxon>
        <taxon>Bacillati</taxon>
        <taxon>Bacillota</taxon>
        <taxon>Tissierellia</taxon>
        <taxon>Tissierellales</taxon>
        <taxon>Peptoniphilaceae</taxon>
        <taxon>Aedoeadaptatus</taxon>
    </lineage>
</organism>
<dbReference type="KEGG" id="piv:NCTC13079_00338"/>
<dbReference type="EMBL" id="LR134523">
    <property type="protein sequence ID" value="VEJ34815.1"/>
    <property type="molecule type" value="Genomic_DNA"/>
</dbReference>